<comment type="caution">
    <text evidence="4">The sequence shown here is derived from an EMBL/GenBank/DDBJ whole genome shotgun (WGS) entry which is preliminary data.</text>
</comment>
<organism evidence="4 5">
    <name type="scientific">Herbihabitans rhizosphaerae</name>
    <dbReference type="NCBI Taxonomy" id="1872711"/>
    <lineage>
        <taxon>Bacteria</taxon>
        <taxon>Bacillati</taxon>
        <taxon>Actinomycetota</taxon>
        <taxon>Actinomycetes</taxon>
        <taxon>Pseudonocardiales</taxon>
        <taxon>Pseudonocardiaceae</taxon>
        <taxon>Herbihabitans</taxon>
    </lineage>
</organism>
<dbReference type="Pfam" id="PF13517">
    <property type="entry name" value="FG-GAP_3"/>
    <property type="match status" value="1"/>
</dbReference>
<dbReference type="InterPro" id="IPR013517">
    <property type="entry name" value="FG-GAP"/>
</dbReference>
<dbReference type="SUPFAM" id="SSF89372">
    <property type="entry name" value="Fucose-specific lectin"/>
    <property type="match status" value="1"/>
</dbReference>
<feature type="chain" id="PRO_5038968267" evidence="2">
    <location>
        <begin position="28"/>
        <end position="605"/>
    </location>
</feature>
<evidence type="ECO:0000256" key="2">
    <source>
        <dbReference type="SAM" id="SignalP"/>
    </source>
</evidence>
<dbReference type="SUPFAM" id="SSF69318">
    <property type="entry name" value="Integrin alpha N-terminal domain"/>
    <property type="match status" value="1"/>
</dbReference>
<dbReference type="InterPro" id="IPR058502">
    <property type="entry name" value="PLL-like_beta-prop"/>
</dbReference>
<dbReference type="InterPro" id="IPR028994">
    <property type="entry name" value="Integrin_alpha_N"/>
</dbReference>
<reference evidence="4 5" key="1">
    <citation type="submission" date="2019-02" db="EMBL/GenBank/DDBJ databases">
        <title>Genomic Encyclopedia of Type Strains, Phase IV (KMG-IV): sequencing the most valuable type-strain genomes for metagenomic binning, comparative biology and taxonomic classification.</title>
        <authorList>
            <person name="Goeker M."/>
        </authorList>
    </citation>
    <scope>NUCLEOTIDE SEQUENCE [LARGE SCALE GENOMIC DNA]</scope>
    <source>
        <strain evidence="4 5">DSM 101727</strain>
    </source>
</reference>
<evidence type="ECO:0000313" key="4">
    <source>
        <dbReference type="EMBL" id="RZS36599.1"/>
    </source>
</evidence>
<dbReference type="PANTHER" id="PTHR39431">
    <property type="entry name" value="FRPA/C-RELATED PROTEIN"/>
    <property type="match status" value="1"/>
</dbReference>
<evidence type="ECO:0000256" key="1">
    <source>
        <dbReference type="ARBA" id="ARBA00022729"/>
    </source>
</evidence>
<feature type="domain" description="PLL-like beta propeller" evidence="3">
    <location>
        <begin position="108"/>
        <end position="327"/>
    </location>
</feature>
<dbReference type="AlphaFoldDB" id="A0A4Q7KJ69"/>
<accession>A0A4Q7KJ69</accession>
<sequence>MSFRRRFRSLTALLGILVSVVAASALAAPARAAVKPAEVPNQAGCHSESRTIGNYAMYGMNATSWGPGRMDVLATGDQNIGLLHYWWDGRTWHEDRFGPAPNNGYATAIVARSQNWLDAFVKDPTQGVWHRWWDGVNWSGWVMIGGPDGSHIEAASDAPGRMRVFAAGANGVLWQLNFDGSSWGQWQALGNTGPVEVVSSGPGRYDLFRRAAFPSYQLEHTWVDGTEVRPWQNVGGPKLNHHYRSISASSWGPGRIDVFTYTDNPNGGSSGEGRGLRRVSYENGWGAWEQLDNEYDPLALTTVSRGKNVVDVFRRSGVHVGHSSWSCTSTDPAERAQRIAADFDGDGKSDHAVWRPVDGNWWVIRSSDGAHVSQRWGRNGDIPVPGDFDGDRKADHAVWRPSDGMWHVLRSSDGRTVGTQWGIAGDVPVSGDFDGDRVADFALWRPSNGTWYVLRGSDGSFLMEVWWGQPGDIPVAADYDNDGKTDLAIWQPSDGTWYIVNSGNGTSYSRQWGTAGDLPVPGDFNGDRRADIAVWRPGTGTWHVHGVVDRQWGASSDFPVVGDFDGDRRSDLTVWRPADAMWHLIRSGDGGSQSRRWGALGDLPV</sequence>
<evidence type="ECO:0000259" key="3">
    <source>
        <dbReference type="Pfam" id="PF26607"/>
    </source>
</evidence>
<keyword evidence="1 2" id="KW-0732">Signal</keyword>
<dbReference type="Gene3D" id="2.120.10.70">
    <property type="entry name" value="Fucose-specific lectin"/>
    <property type="match status" value="2"/>
</dbReference>
<proteinExistence type="predicted"/>
<gene>
    <name evidence="4" type="ORF">EV193_107280</name>
</gene>
<evidence type="ECO:0000313" key="5">
    <source>
        <dbReference type="Proteomes" id="UP000294257"/>
    </source>
</evidence>
<dbReference type="PANTHER" id="PTHR39431:SF1">
    <property type="entry name" value="FRPA_C-RELATED PROTEIN"/>
    <property type="match status" value="1"/>
</dbReference>
<dbReference type="EMBL" id="SGWQ01000007">
    <property type="protein sequence ID" value="RZS36599.1"/>
    <property type="molecule type" value="Genomic_DNA"/>
</dbReference>
<protein>
    <submittedName>
        <fullName evidence="4">VCBS repeat protein</fullName>
    </submittedName>
</protein>
<keyword evidence="5" id="KW-1185">Reference proteome</keyword>
<feature type="signal peptide" evidence="2">
    <location>
        <begin position="1"/>
        <end position="27"/>
    </location>
</feature>
<name>A0A4Q7KJ69_9PSEU</name>
<dbReference type="Gene3D" id="2.130.10.130">
    <property type="entry name" value="Integrin alpha, N-terminal"/>
    <property type="match status" value="1"/>
</dbReference>
<dbReference type="Proteomes" id="UP000294257">
    <property type="component" value="Unassembled WGS sequence"/>
</dbReference>
<dbReference type="Pfam" id="PF26607">
    <property type="entry name" value="DUF8189"/>
    <property type="match status" value="1"/>
</dbReference>